<reference evidence="2 3" key="1">
    <citation type="submission" date="2021-12" db="EMBL/GenBank/DDBJ databases">
        <title>Genome sequence of Kibdelosporangium philippinense ATCC 49844.</title>
        <authorList>
            <person name="Fedorov E.A."/>
            <person name="Omeragic M."/>
            <person name="Shalygina K.F."/>
            <person name="Maclea K.S."/>
        </authorList>
    </citation>
    <scope>NUCLEOTIDE SEQUENCE [LARGE SCALE GENOMIC DNA]</scope>
    <source>
        <strain evidence="2 3">ATCC 49844</strain>
    </source>
</reference>
<organism evidence="2 3">
    <name type="scientific">Kibdelosporangium philippinense</name>
    <dbReference type="NCBI Taxonomy" id="211113"/>
    <lineage>
        <taxon>Bacteria</taxon>
        <taxon>Bacillati</taxon>
        <taxon>Actinomycetota</taxon>
        <taxon>Actinomycetes</taxon>
        <taxon>Pseudonocardiales</taxon>
        <taxon>Pseudonocardiaceae</taxon>
        <taxon>Kibdelosporangium</taxon>
    </lineage>
</organism>
<dbReference type="EMBL" id="JAJVCN010000001">
    <property type="protein sequence ID" value="MCE7003233.1"/>
    <property type="molecule type" value="Genomic_DNA"/>
</dbReference>
<dbReference type="RefSeq" id="WP_233724784.1">
    <property type="nucleotide sequence ID" value="NZ_JAJVCN010000001.1"/>
</dbReference>
<dbReference type="Proteomes" id="UP001521150">
    <property type="component" value="Unassembled WGS sequence"/>
</dbReference>
<feature type="domain" description="Lipocalin-like" evidence="1">
    <location>
        <begin position="8"/>
        <end position="114"/>
    </location>
</feature>
<dbReference type="Pfam" id="PF13924">
    <property type="entry name" value="Lipocalin_5"/>
    <property type="match status" value="1"/>
</dbReference>
<comment type="caution">
    <text evidence="2">The sequence shown here is derived from an EMBL/GenBank/DDBJ whole genome shotgun (WGS) entry which is preliminary data.</text>
</comment>
<evidence type="ECO:0000313" key="2">
    <source>
        <dbReference type="EMBL" id="MCE7003233.1"/>
    </source>
</evidence>
<evidence type="ECO:0000259" key="1">
    <source>
        <dbReference type="Pfam" id="PF13924"/>
    </source>
</evidence>
<keyword evidence="3" id="KW-1185">Reference proteome</keyword>
<accession>A0ABS8Z5Q8</accession>
<sequence>MVFDKDLIGAWRLLAHYYLDDDGTVAEGPMGDKADGILIYHADGYMAASLMRTEPATDGATYLGSADDYLGYSGSWSLRAGEVVHNVVIGSHARVVNTEQVREVTLAEGVLSLRRRLDGPHDWVVMDWQRTG</sequence>
<gene>
    <name evidence="2" type="ORF">LWC34_10375</name>
</gene>
<proteinExistence type="predicted"/>
<name>A0ABS8Z5Q8_9PSEU</name>
<evidence type="ECO:0000313" key="3">
    <source>
        <dbReference type="Proteomes" id="UP001521150"/>
    </source>
</evidence>
<protein>
    <submittedName>
        <fullName evidence="2">Lipocalin-like domain-containing protein</fullName>
    </submittedName>
</protein>
<dbReference type="InterPro" id="IPR024311">
    <property type="entry name" value="Lipocalin-like"/>
</dbReference>